<dbReference type="RefSeq" id="WP_077294793.1">
    <property type="nucleotide sequence ID" value="NZ_CP019632.1"/>
</dbReference>
<keyword evidence="2" id="KW-0614">Plasmid</keyword>
<evidence type="ECO:0000313" key="2">
    <source>
        <dbReference type="EMBL" id="AQQ08171.1"/>
    </source>
</evidence>
<gene>
    <name evidence="2" type="ORF">B0E33_30580</name>
</gene>
<dbReference type="Pfam" id="PF12957">
    <property type="entry name" value="DUF3846"/>
    <property type="match status" value="1"/>
</dbReference>
<keyword evidence="3" id="KW-1185">Reference proteome</keyword>
<evidence type="ECO:0000259" key="1">
    <source>
        <dbReference type="Pfam" id="PF12957"/>
    </source>
</evidence>
<protein>
    <recommendedName>
        <fullName evidence="1">DUF3846 domain-containing protein</fullName>
    </recommendedName>
</protein>
<dbReference type="Proteomes" id="UP000188174">
    <property type="component" value="Plasmid unnamed2"/>
</dbReference>
<dbReference type="EMBL" id="CP019632">
    <property type="protein sequence ID" value="AQQ08171.1"/>
    <property type="molecule type" value="Genomic_DNA"/>
</dbReference>
<organism evidence="2 3">
    <name type="scientific">Roseibium algicola</name>
    <dbReference type="NCBI Taxonomy" id="2857014"/>
    <lineage>
        <taxon>Bacteria</taxon>
        <taxon>Pseudomonadati</taxon>
        <taxon>Pseudomonadota</taxon>
        <taxon>Alphaproteobacteria</taxon>
        <taxon>Hyphomicrobiales</taxon>
        <taxon>Stappiaceae</taxon>
        <taxon>Roseibium</taxon>
    </lineage>
</organism>
<geneLocation type="plasmid" evidence="2 3">
    <name>unnamed2</name>
</geneLocation>
<feature type="domain" description="DUF3846" evidence="1">
    <location>
        <begin position="31"/>
        <end position="97"/>
    </location>
</feature>
<accession>A0ABM6ICA9</accession>
<evidence type="ECO:0000313" key="3">
    <source>
        <dbReference type="Proteomes" id="UP000188174"/>
    </source>
</evidence>
<dbReference type="InterPro" id="IPR024559">
    <property type="entry name" value="DUF3846"/>
</dbReference>
<name>A0ABM6ICA9_9HYPH</name>
<sequence>MTNKSEFVTAYFYDAFFGAMANISLSRANYIAEVKQRIKCSFFDVARLDDNHDVFVDDNGLTDGLHTIVRLKDFPNPFAGNLVIVGRDEHGDIAEPRMTVEEIAELITVYRPVMDPELTNFEGPDLIGIGLTGLNIRMNKSEPIIVVDGEF</sequence>
<reference evidence="2 3" key="1">
    <citation type="submission" date="2017-02" db="EMBL/GenBank/DDBJ databases">
        <authorList>
            <person name="Jeong S."/>
        </authorList>
    </citation>
    <scope>NUCLEOTIDE SEQUENCE [LARGE SCALE GENOMIC DNA]</scope>
    <source>
        <strain evidence="2 3">RMAR6-6</strain>
        <plasmid evidence="2 3">unnamed2</plasmid>
    </source>
</reference>
<proteinExistence type="predicted"/>